<dbReference type="GO" id="GO:0046872">
    <property type="term" value="F:metal ion binding"/>
    <property type="evidence" value="ECO:0007669"/>
    <property type="project" value="UniProtKB-UniRule"/>
</dbReference>
<feature type="active site" description="Thioimidate intermediate" evidence="13 14">
    <location>
        <position position="304"/>
    </location>
</feature>
<keyword evidence="10 13" id="KW-0520">NAD</keyword>
<comment type="function">
    <text evidence="13">Catalyzes the conversion of inosine 5'-phosphate (IMP) to xanthosine 5'-phosphate (XMP), the first committed and rate-limiting step in the de novo synthesis of guanine nucleotides, and therefore plays an important role in the regulation of cell growth.</text>
</comment>
<evidence type="ECO:0000313" key="23">
    <source>
        <dbReference type="Proteomes" id="UP000019205"/>
    </source>
</evidence>
<evidence type="ECO:0000256" key="11">
    <source>
        <dbReference type="ARBA" id="ARBA00023122"/>
    </source>
</evidence>
<keyword evidence="8 13" id="KW-0630">Potassium</keyword>
<keyword evidence="7 13" id="KW-0658">Purine biosynthesis</keyword>
<dbReference type="InterPro" id="IPR001093">
    <property type="entry name" value="IMP_DH_GMPRt"/>
</dbReference>
<feature type="binding site" description="in other chain" evidence="13 17">
    <location>
        <position position="301"/>
    </location>
    <ligand>
        <name>K(+)</name>
        <dbReference type="ChEBI" id="CHEBI:29103"/>
        <note>ligand shared between two tetrameric partners</note>
    </ligand>
</feature>
<evidence type="ECO:0000256" key="7">
    <source>
        <dbReference type="ARBA" id="ARBA00022755"/>
    </source>
</evidence>
<feature type="binding site" evidence="13 15">
    <location>
        <begin position="385"/>
        <end position="389"/>
    </location>
    <ligand>
        <name>IMP</name>
        <dbReference type="ChEBI" id="CHEBI:58053"/>
    </ligand>
</feature>
<comment type="activity regulation">
    <text evidence="13">Mycophenolic acid (MPA) is a non-competitive inhibitor that prevents formation of the closed enzyme conformation by binding to the same site as the amobile flap. In contrast, mizoribine monophosphate (MZP) is a competitive inhibitor that induces the closed conformation. MPA is a potent inhibitor of mammalian IMPDHs but a poor inhibitor of the bacterial enzymes. MZP is a more potent inhibitor of bacterial IMPDH.</text>
</comment>
<accession>A4ADE6</accession>
<dbReference type="Gene3D" id="3.20.20.70">
    <property type="entry name" value="Aldolase class I"/>
    <property type="match status" value="1"/>
</dbReference>
<comment type="subunit">
    <text evidence="3 13">Homotetramer.</text>
</comment>
<keyword evidence="5" id="KW-0677">Repeat</keyword>
<evidence type="ECO:0000256" key="2">
    <source>
        <dbReference type="ARBA" id="ARBA00005502"/>
    </source>
</evidence>
<reference evidence="22 23" key="2">
    <citation type="journal article" date="2009" name="PLoS ONE">
        <title>The photosynthetic apparatus and its regulation in the aerobic gammaproteobacterium Congregibacter litoralis gen. nov., sp. nov.</title>
        <authorList>
            <person name="Spring S."/>
            <person name="Lunsdorf H."/>
            <person name="Fuchs B.M."/>
            <person name="Tindall B.J."/>
        </authorList>
    </citation>
    <scope>NUCLEOTIDE SEQUENCE [LARGE SCALE GENOMIC DNA]</scope>
    <source>
        <strain evidence="22">KT71</strain>
    </source>
</reference>
<dbReference type="PANTHER" id="PTHR11911">
    <property type="entry name" value="INOSINE-5-MONOPHOSPHATE DEHYDROGENASE RELATED"/>
    <property type="match status" value="1"/>
</dbReference>
<dbReference type="eggNOG" id="COG0516">
    <property type="taxonomic scope" value="Bacteria"/>
</dbReference>
<evidence type="ECO:0000256" key="8">
    <source>
        <dbReference type="ARBA" id="ARBA00022958"/>
    </source>
</evidence>
<dbReference type="InterPro" id="IPR013785">
    <property type="entry name" value="Aldolase_TIM"/>
</dbReference>
<dbReference type="CDD" id="cd00381">
    <property type="entry name" value="IMPDH"/>
    <property type="match status" value="1"/>
</dbReference>
<feature type="binding site" evidence="13 15">
    <location>
        <begin position="338"/>
        <end position="340"/>
    </location>
    <ligand>
        <name>IMP</name>
        <dbReference type="ChEBI" id="CHEBI:58053"/>
    </ligand>
</feature>
<dbReference type="CDD" id="cd04601">
    <property type="entry name" value="CBS_pair_IMPDH"/>
    <property type="match status" value="1"/>
</dbReference>
<evidence type="ECO:0000256" key="5">
    <source>
        <dbReference type="ARBA" id="ARBA00022737"/>
    </source>
</evidence>
<dbReference type="GO" id="GO:0003938">
    <property type="term" value="F:IMP dehydrogenase activity"/>
    <property type="evidence" value="ECO:0007669"/>
    <property type="project" value="UniProtKB-UniRule"/>
</dbReference>
<dbReference type="InterPro" id="IPR015875">
    <property type="entry name" value="IMP_DH/GMP_Rdtase_CS"/>
</dbReference>
<feature type="binding site" evidence="13 15">
    <location>
        <position position="418"/>
    </location>
    <ligand>
        <name>IMP</name>
        <dbReference type="ChEBI" id="CHEBI:58053"/>
    </ligand>
</feature>
<dbReference type="NCBIfam" id="TIGR01302">
    <property type="entry name" value="IMP_dehydrog"/>
    <property type="match status" value="1"/>
</dbReference>
<feature type="binding site" evidence="13 16">
    <location>
        <begin position="297"/>
        <end position="299"/>
    </location>
    <ligand>
        <name>NAD(+)</name>
        <dbReference type="ChEBI" id="CHEBI:57540"/>
    </ligand>
</feature>
<name>A4ADE6_9GAMM</name>
<evidence type="ECO:0000256" key="10">
    <source>
        <dbReference type="ARBA" id="ARBA00023027"/>
    </source>
</evidence>
<keyword evidence="6 13" id="KW-0332">GMP biosynthesis</keyword>
<feature type="binding site" evidence="13">
    <location>
        <position position="474"/>
    </location>
    <ligand>
        <name>K(+)</name>
        <dbReference type="ChEBI" id="CHEBI:29103"/>
        <note>ligand shared between two tetrameric partners</note>
    </ligand>
</feature>
<comment type="catalytic activity">
    <reaction evidence="12 13 20">
        <text>IMP + NAD(+) + H2O = XMP + NADH + H(+)</text>
        <dbReference type="Rhea" id="RHEA:11708"/>
        <dbReference type="ChEBI" id="CHEBI:15377"/>
        <dbReference type="ChEBI" id="CHEBI:15378"/>
        <dbReference type="ChEBI" id="CHEBI:57464"/>
        <dbReference type="ChEBI" id="CHEBI:57540"/>
        <dbReference type="ChEBI" id="CHEBI:57945"/>
        <dbReference type="ChEBI" id="CHEBI:58053"/>
        <dbReference type="EC" id="1.1.1.205"/>
    </reaction>
</comment>
<keyword evidence="23" id="KW-1185">Reference proteome</keyword>
<dbReference type="PANTHER" id="PTHR11911:SF111">
    <property type="entry name" value="INOSINE-5'-MONOPHOSPHATE DEHYDROGENASE"/>
    <property type="match status" value="1"/>
</dbReference>
<dbReference type="EMBL" id="AAOA02000001">
    <property type="protein sequence ID" value="EAQ95944.1"/>
    <property type="molecule type" value="Genomic_DNA"/>
</dbReference>
<feature type="binding site" evidence="13">
    <location>
        <position position="247"/>
    </location>
    <ligand>
        <name>NAD(+)</name>
        <dbReference type="ChEBI" id="CHEBI:57540"/>
    </ligand>
</feature>
<comment type="pathway">
    <text evidence="13 20">Purine metabolism; XMP biosynthesis via de novo pathway; XMP from IMP: step 1/1.</text>
</comment>
<evidence type="ECO:0000256" key="18">
    <source>
        <dbReference type="PROSITE-ProRule" id="PRU00703"/>
    </source>
</evidence>
<feature type="binding site" evidence="13 15">
    <location>
        <position position="302"/>
    </location>
    <ligand>
        <name>IMP</name>
        <dbReference type="ChEBI" id="CHEBI:58053"/>
    </ligand>
</feature>
<dbReference type="FunFam" id="3.20.20.70:FF:000003">
    <property type="entry name" value="GMP reductase"/>
    <property type="match status" value="1"/>
</dbReference>
<dbReference type="HAMAP" id="MF_01964">
    <property type="entry name" value="IMPDH"/>
    <property type="match status" value="1"/>
</dbReference>
<dbReference type="PROSITE" id="PS00487">
    <property type="entry name" value="IMP_DH_GMP_RED"/>
    <property type="match status" value="1"/>
</dbReference>
<dbReference type="EC" id="1.1.1.205" evidence="13 20"/>
<evidence type="ECO:0000256" key="20">
    <source>
        <dbReference type="RuleBase" id="RU003928"/>
    </source>
</evidence>
<dbReference type="RefSeq" id="WP_008296064.1">
    <property type="nucleotide sequence ID" value="NZ_CM002299.1"/>
</dbReference>
<evidence type="ECO:0000259" key="21">
    <source>
        <dbReference type="PROSITE" id="PS51371"/>
    </source>
</evidence>
<evidence type="ECO:0000256" key="4">
    <source>
        <dbReference type="ARBA" id="ARBA00022723"/>
    </source>
</evidence>
<evidence type="ECO:0000256" key="12">
    <source>
        <dbReference type="ARBA" id="ARBA00048028"/>
    </source>
</evidence>
<evidence type="ECO:0000313" key="22">
    <source>
        <dbReference type="EMBL" id="EAQ95944.1"/>
    </source>
</evidence>
<dbReference type="Pfam" id="PF00478">
    <property type="entry name" value="IMPDH"/>
    <property type="match status" value="1"/>
</dbReference>
<dbReference type="Proteomes" id="UP000019205">
    <property type="component" value="Chromosome"/>
</dbReference>
<keyword evidence="9 13" id="KW-0560">Oxidoreductase</keyword>
<gene>
    <name evidence="13" type="primary">guaB</name>
    <name evidence="22" type="ORF">KT71_18112</name>
</gene>
<feature type="binding site" evidence="13">
    <location>
        <position position="472"/>
    </location>
    <ligand>
        <name>K(+)</name>
        <dbReference type="ChEBI" id="CHEBI:29103"/>
        <note>ligand shared between two tetrameric partners</note>
    </ligand>
</feature>
<sequence>MLRIEQEALTFDDVLLLPGYSEVVATDVSLQTRLTREINLNLPLVSAAMDTVTEARLAIAMAQEGGIGIIHKSMGIAEQAAEVLRVKKYESGVVKDPITIQQDATLAQLIELTSANGISGVPVLAGEDLVGIVTRRDMRFETEMDKPVASLMTPRDKLVTVNEGADSAEVQRLLHQHRIEKILVVDDNFDLRGMITVKDFDKAENYPRACKDSYGRLRVGASVGTSADTEERVAALMEAGVDVLVVDTAHGHSRNVLERVKMIKAAYPGVQIIGGNIATGEAALALAEAGADAVKVGIGPGSICTTRIVTGIGVPQVTAIAEAVAALKDNYDIPVIADGGIRFSGDIAKAIAAGAHAVMMGSMLAGTEEAPGEVELYQGRTYKSYRGMGSLGAMASKQGSSDRYFQDATKGAEKLVPEGIEGRVPYKGSATAIIHQLMGGVRSSMGYTGSPDIETMRSRPRFVRVTAAGMSESHVHDVSITKEAPNYPVS</sequence>
<dbReference type="HOGENOM" id="CLU_022552_2_2_6"/>
<dbReference type="InterPro" id="IPR046342">
    <property type="entry name" value="CBS_dom_sf"/>
</dbReference>
<dbReference type="OrthoDB" id="9805398at2"/>
<dbReference type="PROSITE" id="PS51371">
    <property type="entry name" value="CBS"/>
    <property type="match status" value="2"/>
</dbReference>
<comment type="caution">
    <text evidence="22">The sequence shown here is derived from an EMBL/GenBank/DDBJ whole genome shotgun (WGS) entry which is preliminary data.</text>
</comment>
<evidence type="ECO:0000256" key="15">
    <source>
        <dbReference type="PIRSR" id="PIRSR000130-2"/>
    </source>
</evidence>
<feature type="active site" description="Proton acceptor" evidence="13 14">
    <location>
        <position position="403"/>
    </location>
</feature>
<feature type="binding site" description="in other chain" evidence="13 17">
    <location>
        <position position="299"/>
    </location>
    <ligand>
        <name>K(+)</name>
        <dbReference type="ChEBI" id="CHEBI:29103"/>
        <note>ligand shared between two tetrameric partners</note>
    </ligand>
</feature>
<evidence type="ECO:0000256" key="13">
    <source>
        <dbReference type="HAMAP-Rule" id="MF_01964"/>
    </source>
</evidence>
<evidence type="ECO:0000256" key="1">
    <source>
        <dbReference type="ARBA" id="ARBA00001958"/>
    </source>
</evidence>
<dbReference type="GO" id="GO:0006183">
    <property type="term" value="P:GTP biosynthetic process"/>
    <property type="evidence" value="ECO:0007669"/>
    <property type="project" value="TreeGrafter"/>
</dbReference>
<protein>
    <recommendedName>
        <fullName evidence="13 20">Inosine-5'-monophosphate dehydrogenase</fullName>
        <shortName evidence="13">IMP dehydrogenase</shortName>
        <shortName evidence="13">IMPD</shortName>
        <shortName evidence="13">IMPDH</shortName>
        <ecNumber evidence="13 20">1.1.1.205</ecNumber>
    </recommendedName>
</protein>
<feature type="domain" description="CBS" evidence="21">
    <location>
        <begin position="152"/>
        <end position="213"/>
    </location>
</feature>
<evidence type="ECO:0000256" key="6">
    <source>
        <dbReference type="ARBA" id="ARBA00022749"/>
    </source>
</evidence>
<dbReference type="STRING" id="314285.KT71_18112"/>
<feature type="binding site" evidence="13 15">
    <location>
        <begin position="361"/>
        <end position="362"/>
    </location>
    <ligand>
        <name>IMP</name>
        <dbReference type="ChEBI" id="CHEBI:58053"/>
    </ligand>
</feature>
<dbReference type="SMART" id="SM00116">
    <property type="entry name" value="CBS"/>
    <property type="match status" value="2"/>
</dbReference>
<dbReference type="UniPathway" id="UPA00601">
    <property type="reaction ID" value="UER00295"/>
</dbReference>
<dbReference type="GO" id="GO:0006177">
    <property type="term" value="P:GMP biosynthetic process"/>
    <property type="evidence" value="ECO:0007669"/>
    <property type="project" value="UniProtKB-UniRule"/>
</dbReference>
<feature type="binding site" evidence="16">
    <location>
        <begin position="247"/>
        <end position="249"/>
    </location>
    <ligand>
        <name>NAD(+)</name>
        <dbReference type="ChEBI" id="CHEBI:57540"/>
    </ligand>
</feature>
<organism evidence="22 23">
    <name type="scientific">Congregibacter litoralis KT71</name>
    <dbReference type="NCBI Taxonomy" id="314285"/>
    <lineage>
        <taxon>Bacteria</taxon>
        <taxon>Pseudomonadati</taxon>
        <taxon>Pseudomonadota</taxon>
        <taxon>Gammaproteobacteria</taxon>
        <taxon>Cellvibrionales</taxon>
        <taxon>Halieaceae</taxon>
        <taxon>Congregibacter</taxon>
    </lineage>
</organism>
<feature type="binding site" description="in other chain" evidence="13 17">
    <location>
        <position position="304"/>
    </location>
    <ligand>
        <name>K(+)</name>
        <dbReference type="ChEBI" id="CHEBI:29103"/>
        <note>ligand shared between two tetrameric partners</note>
    </ligand>
</feature>
<evidence type="ECO:0000256" key="14">
    <source>
        <dbReference type="PIRSR" id="PIRSR000130-1"/>
    </source>
</evidence>
<comment type="similarity">
    <text evidence="2 13 19">Belongs to the IMPDH/GMPR family.</text>
</comment>
<dbReference type="SMART" id="SM01240">
    <property type="entry name" value="IMPDH"/>
    <property type="match status" value="1"/>
</dbReference>
<dbReference type="InterPro" id="IPR005990">
    <property type="entry name" value="IMP_DH"/>
</dbReference>
<feature type="domain" description="CBS" evidence="21">
    <location>
        <begin position="93"/>
        <end position="150"/>
    </location>
</feature>
<feature type="binding site" evidence="13">
    <location>
        <position position="473"/>
    </location>
    <ligand>
        <name>K(+)</name>
        <dbReference type="ChEBI" id="CHEBI:29103"/>
        <note>ligand shared between two tetrameric partners</note>
    </ligand>
</feature>
<evidence type="ECO:0000256" key="16">
    <source>
        <dbReference type="PIRSR" id="PIRSR000130-3"/>
    </source>
</evidence>
<keyword evidence="11 18" id="KW-0129">CBS domain</keyword>
<dbReference type="InterPro" id="IPR000644">
    <property type="entry name" value="CBS_dom"/>
</dbReference>
<comment type="cofactor">
    <cofactor evidence="1 13">
        <name>K(+)</name>
        <dbReference type="ChEBI" id="CHEBI:29103"/>
    </cofactor>
</comment>
<dbReference type="PIRSF" id="PIRSF000130">
    <property type="entry name" value="IMPDH"/>
    <property type="match status" value="1"/>
</dbReference>
<dbReference type="AlphaFoldDB" id="A4ADE6"/>
<dbReference type="Pfam" id="PF00571">
    <property type="entry name" value="CBS"/>
    <property type="match status" value="2"/>
</dbReference>
<evidence type="ECO:0000256" key="17">
    <source>
        <dbReference type="PIRSR" id="PIRSR000130-4"/>
    </source>
</evidence>
<dbReference type="eggNOG" id="COG0517">
    <property type="taxonomic scope" value="Bacteria"/>
</dbReference>
<reference evidence="22 23" key="1">
    <citation type="journal article" date="2007" name="Proc. Natl. Acad. Sci. U.S.A.">
        <title>Characterization of a marine gammaproteobacterium capable of aerobic anoxygenic photosynthesis.</title>
        <authorList>
            <person name="Fuchs B.M."/>
            <person name="Spring S."/>
            <person name="Teeling H."/>
            <person name="Quast C."/>
            <person name="Wulf J."/>
            <person name="Schattenhofer M."/>
            <person name="Yan S."/>
            <person name="Ferriera S."/>
            <person name="Johnson J."/>
            <person name="Glockner F.O."/>
            <person name="Amann R."/>
        </authorList>
    </citation>
    <scope>NUCLEOTIDE SEQUENCE [LARGE SCALE GENOMIC DNA]</scope>
    <source>
        <strain evidence="22">KT71</strain>
    </source>
</reference>
<dbReference type="SUPFAM" id="SSF54631">
    <property type="entry name" value="CBS-domain pair"/>
    <property type="match status" value="1"/>
</dbReference>
<comment type="caution">
    <text evidence="13">Lacks conserved residue(s) required for the propagation of feature annotation.</text>
</comment>
<evidence type="ECO:0000256" key="3">
    <source>
        <dbReference type="ARBA" id="ARBA00011881"/>
    </source>
</evidence>
<evidence type="ECO:0000256" key="9">
    <source>
        <dbReference type="ARBA" id="ARBA00023002"/>
    </source>
</evidence>
<dbReference type="SUPFAM" id="SSF51412">
    <property type="entry name" value="Inosine monophosphate dehydrogenase (IMPDH)"/>
    <property type="match status" value="1"/>
</dbReference>
<evidence type="ECO:0000256" key="19">
    <source>
        <dbReference type="RuleBase" id="RU003927"/>
    </source>
</evidence>
<proteinExistence type="inferred from homology"/>
<dbReference type="GO" id="GO:0000166">
    <property type="term" value="F:nucleotide binding"/>
    <property type="evidence" value="ECO:0007669"/>
    <property type="project" value="UniProtKB-UniRule"/>
</dbReference>
<keyword evidence="4 13" id="KW-0479">Metal-binding</keyword>